<dbReference type="OrthoDB" id="9790031at2"/>
<dbReference type="KEGG" id="lali:LA20249_02055"/>
<dbReference type="PANTHER" id="PTHR10000:SF8">
    <property type="entry name" value="HAD SUPERFAMILY HYDROLASE-LIKE, TYPE 3"/>
    <property type="match status" value="1"/>
</dbReference>
<dbReference type="SUPFAM" id="SSF56784">
    <property type="entry name" value="HAD-like"/>
    <property type="match status" value="1"/>
</dbReference>
<reference evidence="1 2" key="1">
    <citation type="submission" date="2016-12" db="EMBL/GenBank/DDBJ databases">
        <title>The whole genome sequencing and assembly of Lactobacillus alimentarius DSM 20249T strain.</title>
        <authorList>
            <person name="Lee Y.-J."/>
            <person name="Yi H."/>
            <person name="Bahn Y.-S."/>
            <person name="Kim J.F."/>
            <person name="Lee D.-W."/>
        </authorList>
    </citation>
    <scope>NUCLEOTIDE SEQUENCE [LARGE SCALE GENOMIC DNA]</scope>
    <source>
        <strain evidence="1 2">DSM 20249</strain>
    </source>
</reference>
<dbReference type="STRING" id="1423720.FC67_GL001686"/>
<dbReference type="InterPro" id="IPR036412">
    <property type="entry name" value="HAD-like_sf"/>
</dbReference>
<evidence type="ECO:0000313" key="1">
    <source>
        <dbReference type="EMBL" id="AUI71056.1"/>
    </source>
</evidence>
<dbReference type="GO" id="GO:0005829">
    <property type="term" value="C:cytosol"/>
    <property type="evidence" value="ECO:0007669"/>
    <property type="project" value="TreeGrafter"/>
</dbReference>
<dbReference type="PANTHER" id="PTHR10000">
    <property type="entry name" value="PHOSPHOSERINE PHOSPHATASE"/>
    <property type="match status" value="1"/>
</dbReference>
<keyword evidence="2" id="KW-1185">Reference proteome</keyword>
<dbReference type="SFLD" id="SFLDS00003">
    <property type="entry name" value="Haloacid_Dehalogenase"/>
    <property type="match status" value="1"/>
</dbReference>
<accession>A0A2K9HGZ8</accession>
<dbReference type="Gene3D" id="3.30.1240.10">
    <property type="match status" value="1"/>
</dbReference>
<gene>
    <name evidence="1" type="ORF">LA20249_02055</name>
</gene>
<dbReference type="EMBL" id="CP018867">
    <property type="protein sequence ID" value="AUI71056.1"/>
    <property type="molecule type" value="Genomic_DNA"/>
</dbReference>
<dbReference type="Pfam" id="PF08282">
    <property type="entry name" value="Hydrolase_3"/>
    <property type="match status" value="1"/>
</dbReference>
<dbReference type="GO" id="GO:0000287">
    <property type="term" value="F:magnesium ion binding"/>
    <property type="evidence" value="ECO:0007669"/>
    <property type="project" value="TreeGrafter"/>
</dbReference>
<evidence type="ECO:0000313" key="2">
    <source>
        <dbReference type="Proteomes" id="UP000234653"/>
    </source>
</evidence>
<dbReference type="InterPro" id="IPR006379">
    <property type="entry name" value="HAD-SF_hydro_IIB"/>
</dbReference>
<dbReference type="Proteomes" id="UP000234653">
    <property type="component" value="Chromosome"/>
</dbReference>
<protein>
    <submittedName>
        <fullName evidence="1">Haloacid dehalogenase</fullName>
    </submittedName>
</protein>
<dbReference type="GO" id="GO:0016791">
    <property type="term" value="F:phosphatase activity"/>
    <property type="evidence" value="ECO:0007669"/>
    <property type="project" value="TreeGrafter"/>
</dbReference>
<dbReference type="InterPro" id="IPR000150">
    <property type="entry name" value="Cof"/>
</dbReference>
<sequence length="270" mass="30202">MSYKLIALDMDDTLLTSEKTISKKNQTMIKQALKQGIKVVLCSGRTHNAITNYIKILGISGPDQYMITNGGGIIENMEGKIIYHDTLSNAFYREFVDFIKKNQLHYNVVDSQGNTYTSHVEWIDKYTITQAFENENGLYIREPEELPDDFEIVKAIINGEAKQLDEISDMVHEHFDQNYFVVRTGVGFLEIFPKNVNKGEAVKHLAGQLGIDLKEVMAMGDRDNDIPMIKIAGKGVAMDNATSGAKKVSDYVTADNNHDGVGLAIEKFAL</sequence>
<dbReference type="CDD" id="cd07516">
    <property type="entry name" value="HAD_Pase"/>
    <property type="match status" value="1"/>
</dbReference>
<organism evidence="1 2">
    <name type="scientific">Companilactobacillus alimentarius DSM 20249</name>
    <dbReference type="NCBI Taxonomy" id="1423720"/>
    <lineage>
        <taxon>Bacteria</taxon>
        <taxon>Bacillati</taxon>
        <taxon>Bacillota</taxon>
        <taxon>Bacilli</taxon>
        <taxon>Lactobacillales</taxon>
        <taxon>Lactobacillaceae</taxon>
        <taxon>Companilactobacillus</taxon>
    </lineage>
</organism>
<dbReference type="SFLD" id="SFLDG01144">
    <property type="entry name" value="C2.B.4:_PGP_Like"/>
    <property type="match status" value="1"/>
</dbReference>
<dbReference type="Gene3D" id="3.40.50.1000">
    <property type="entry name" value="HAD superfamily/HAD-like"/>
    <property type="match status" value="1"/>
</dbReference>
<dbReference type="NCBIfam" id="TIGR01484">
    <property type="entry name" value="HAD-SF-IIB"/>
    <property type="match status" value="1"/>
</dbReference>
<dbReference type="NCBIfam" id="TIGR00099">
    <property type="entry name" value="Cof-subfamily"/>
    <property type="match status" value="1"/>
</dbReference>
<dbReference type="AlphaFoldDB" id="A0A2K9HGZ8"/>
<name>A0A2K9HGZ8_9LACO</name>
<dbReference type="InterPro" id="IPR023214">
    <property type="entry name" value="HAD_sf"/>
</dbReference>
<dbReference type="RefSeq" id="WP_057739368.1">
    <property type="nucleotide sequence ID" value="NZ_AZDQ01000043.1"/>
</dbReference>
<proteinExistence type="predicted"/>
<dbReference type="SFLD" id="SFLDG01140">
    <property type="entry name" value="C2.B:_Phosphomannomutase_and_P"/>
    <property type="match status" value="1"/>
</dbReference>